<name>A0AAN9XJ17_PSOTE</name>
<evidence type="ECO:0000313" key="1">
    <source>
        <dbReference type="EMBL" id="KAK7394707.1"/>
    </source>
</evidence>
<comment type="caution">
    <text evidence="1">The sequence shown here is derived from an EMBL/GenBank/DDBJ whole genome shotgun (WGS) entry which is preliminary data.</text>
</comment>
<dbReference type="AlphaFoldDB" id="A0AAN9XJ17"/>
<organism evidence="1 2">
    <name type="scientific">Psophocarpus tetragonolobus</name>
    <name type="common">Winged bean</name>
    <name type="synonym">Dolichos tetragonolobus</name>
    <dbReference type="NCBI Taxonomy" id="3891"/>
    <lineage>
        <taxon>Eukaryota</taxon>
        <taxon>Viridiplantae</taxon>
        <taxon>Streptophyta</taxon>
        <taxon>Embryophyta</taxon>
        <taxon>Tracheophyta</taxon>
        <taxon>Spermatophyta</taxon>
        <taxon>Magnoliopsida</taxon>
        <taxon>eudicotyledons</taxon>
        <taxon>Gunneridae</taxon>
        <taxon>Pentapetalae</taxon>
        <taxon>rosids</taxon>
        <taxon>fabids</taxon>
        <taxon>Fabales</taxon>
        <taxon>Fabaceae</taxon>
        <taxon>Papilionoideae</taxon>
        <taxon>50 kb inversion clade</taxon>
        <taxon>NPAAA clade</taxon>
        <taxon>indigoferoid/millettioid clade</taxon>
        <taxon>Phaseoleae</taxon>
        <taxon>Psophocarpus</taxon>
    </lineage>
</organism>
<keyword evidence="2" id="KW-1185">Reference proteome</keyword>
<accession>A0AAN9XJ17</accession>
<evidence type="ECO:0000313" key="2">
    <source>
        <dbReference type="Proteomes" id="UP001386955"/>
    </source>
</evidence>
<sequence length="92" mass="9704">MDAVNYTSYLNLSNHMRFMVILPTQATLRIYGMRVWTALSGKVVKGLGLEAGLWKAPDAAMDGGDIVGDAVGGGLHADDGVGRVDEVMAPVV</sequence>
<dbReference type="EMBL" id="JAYMYS010000004">
    <property type="protein sequence ID" value="KAK7394707.1"/>
    <property type="molecule type" value="Genomic_DNA"/>
</dbReference>
<protein>
    <submittedName>
        <fullName evidence="1">Uncharacterized protein</fullName>
    </submittedName>
</protein>
<dbReference type="Proteomes" id="UP001386955">
    <property type="component" value="Unassembled WGS sequence"/>
</dbReference>
<gene>
    <name evidence="1" type="ORF">VNO78_15242</name>
</gene>
<reference evidence="1 2" key="1">
    <citation type="submission" date="2024-01" db="EMBL/GenBank/DDBJ databases">
        <title>The genomes of 5 underutilized Papilionoideae crops provide insights into root nodulation and disease resistanc.</title>
        <authorList>
            <person name="Jiang F."/>
        </authorList>
    </citation>
    <scope>NUCLEOTIDE SEQUENCE [LARGE SCALE GENOMIC DNA]</scope>
    <source>
        <strain evidence="1">DUOXIRENSHENG_FW03</strain>
        <tissue evidence="1">Leaves</tissue>
    </source>
</reference>
<proteinExistence type="predicted"/>